<dbReference type="Proteomes" id="UP000095759">
    <property type="component" value="Unassembled WGS sequence"/>
</dbReference>
<accession>A0A1E5P1S8</accession>
<reference evidence="1 2" key="1">
    <citation type="submission" date="2016-08" db="EMBL/GenBank/DDBJ databases">
        <title>Complete genome sequence of Streptomyces agglomeratus strain 6-3-2, a novel anti-MRSA actinomycete isolated from Wuli of Tebit, China.</title>
        <authorList>
            <person name="Chen X."/>
        </authorList>
    </citation>
    <scope>NUCLEOTIDE SEQUENCE [LARGE SCALE GENOMIC DNA]</scope>
    <source>
        <strain evidence="1 2">6-3-2</strain>
    </source>
</reference>
<protein>
    <submittedName>
        <fullName evidence="1">Uncharacterized protein</fullName>
    </submittedName>
</protein>
<organism evidence="1 2">
    <name type="scientific">Streptomyces agglomeratus</name>
    <dbReference type="NCBI Taxonomy" id="285458"/>
    <lineage>
        <taxon>Bacteria</taxon>
        <taxon>Bacillati</taxon>
        <taxon>Actinomycetota</taxon>
        <taxon>Actinomycetes</taxon>
        <taxon>Kitasatosporales</taxon>
        <taxon>Streptomycetaceae</taxon>
        <taxon>Streptomyces</taxon>
    </lineage>
</organism>
<sequence length="93" mass="10399">MERFRQLHVFDTVDFRQASEIAGGDRRGQDIPRGHTHPRASIGNLATLFFTGFPLHPDEHLEGSGADRLTDIRQRTPCGGAELVSTHLSHLIR</sequence>
<proteinExistence type="predicted"/>
<keyword evidence="2" id="KW-1185">Reference proteome</keyword>
<evidence type="ECO:0000313" key="1">
    <source>
        <dbReference type="EMBL" id="OEJ23462.1"/>
    </source>
</evidence>
<dbReference type="AlphaFoldDB" id="A0A1E5P1S8"/>
<dbReference type="EMBL" id="MEHJ01000001">
    <property type="protein sequence ID" value="OEJ23462.1"/>
    <property type="molecule type" value="Genomic_DNA"/>
</dbReference>
<name>A0A1E5P1S8_9ACTN</name>
<evidence type="ECO:0000313" key="2">
    <source>
        <dbReference type="Proteomes" id="UP000095759"/>
    </source>
</evidence>
<gene>
    <name evidence="1" type="ORF">AS594_02125</name>
</gene>
<comment type="caution">
    <text evidence="1">The sequence shown here is derived from an EMBL/GenBank/DDBJ whole genome shotgun (WGS) entry which is preliminary data.</text>
</comment>